<keyword evidence="3" id="KW-1185">Reference proteome</keyword>
<keyword evidence="1" id="KW-1133">Transmembrane helix</keyword>
<feature type="transmembrane region" description="Helical" evidence="1">
    <location>
        <begin position="12"/>
        <end position="39"/>
    </location>
</feature>
<proteinExistence type="predicted"/>
<reference evidence="2 3" key="1">
    <citation type="submission" date="2024-08" db="EMBL/GenBank/DDBJ databases">
        <authorList>
            <person name="Lu H."/>
        </authorList>
    </citation>
    <scope>NUCLEOTIDE SEQUENCE [LARGE SCALE GENOMIC DNA]</scope>
    <source>
        <strain evidence="2 3">LYH14W</strain>
    </source>
</reference>
<protein>
    <submittedName>
        <fullName evidence="2">Uncharacterized protein</fullName>
    </submittedName>
</protein>
<name>A0ABW7F316_9BURK</name>
<dbReference type="Proteomes" id="UP001606210">
    <property type="component" value="Unassembled WGS sequence"/>
</dbReference>
<organism evidence="2 3">
    <name type="scientific">Pelomonas parva</name>
    <dbReference type="NCBI Taxonomy" id="3299032"/>
    <lineage>
        <taxon>Bacteria</taxon>
        <taxon>Pseudomonadati</taxon>
        <taxon>Pseudomonadota</taxon>
        <taxon>Betaproteobacteria</taxon>
        <taxon>Burkholderiales</taxon>
        <taxon>Sphaerotilaceae</taxon>
        <taxon>Roseateles</taxon>
    </lineage>
</organism>
<accession>A0ABW7F316</accession>
<comment type="caution">
    <text evidence="2">The sequence shown here is derived from an EMBL/GenBank/DDBJ whole genome shotgun (WGS) entry which is preliminary data.</text>
</comment>
<keyword evidence="1" id="KW-0812">Transmembrane</keyword>
<dbReference type="EMBL" id="JBIGHV010000003">
    <property type="protein sequence ID" value="MFG6430030.1"/>
    <property type="molecule type" value="Genomic_DNA"/>
</dbReference>
<feature type="transmembrane region" description="Helical" evidence="1">
    <location>
        <begin position="51"/>
        <end position="74"/>
    </location>
</feature>
<keyword evidence="1" id="KW-0472">Membrane</keyword>
<evidence type="ECO:0000256" key="1">
    <source>
        <dbReference type="SAM" id="Phobius"/>
    </source>
</evidence>
<evidence type="ECO:0000313" key="2">
    <source>
        <dbReference type="EMBL" id="MFG6430030.1"/>
    </source>
</evidence>
<dbReference type="RefSeq" id="WP_394477982.1">
    <property type="nucleotide sequence ID" value="NZ_JBIGHV010000003.1"/>
</dbReference>
<gene>
    <name evidence="2" type="ORF">ACG00Y_08920</name>
</gene>
<evidence type="ECO:0000313" key="3">
    <source>
        <dbReference type="Proteomes" id="UP001606210"/>
    </source>
</evidence>
<sequence length="85" mass="8913">MSDDTEGWLGRALITGLLVIATLGFGLAGLCGAAFTAMALPDMFSGRAENYAGAFLVISIPSLLIGGGLTWWCVHALRKRLRGSD</sequence>